<evidence type="ECO:0000256" key="3">
    <source>
        <dbReference type="ARBA" id="ARBA00022692"/>
    </source>
</evidence>
<protein>
    <submittedName>
        <fullName evidence="13">FMRFamide receptor</fullName>
    </submittedName>
</protein>
<dbReference type="GO" id="GO:0005886">
    <property type="term" value="C:plasma membrane"/>
    <property type="evidence" value="ECO:0007669"/>
    <property type="project" value="TreeGrafter"/>
</dbReference>
<feature type="transmembrane region" description="Helical" evidence="11">
    <location>
        <begin position="211"/>
        <end position="233"/>
    </location>
</feature>
<comment type="similarity">
    <text evidence="2 9">Belongs to the G-protein coupled receptor 1 family.</text>
</comment>
<keyword evidence="14" id="KW-1185">Reference proteome</keyword>
<dbReference type="Proteomes" id="UP000324222">
    <property type="component" value="Unassembled WGS sequence"/>
</dbReference>
<feature type="transmembrane region" description="Helical" evidence="11">
    <location>
        <begin position="120"/>
        <end position="146"/>
    </location>
</feature>
<keyword evidence="6 11" id="KW-0472">Membrane</keyword>
<evidence type="ECO:0000256" key="11">
    <source>
        <dbReference type="SAM" id="Phobius"/>
    </source>
</evidence>
<feature type="transmembrane region" description="Helical" evidence="11">
    <location>
        <begin position="44"/>
        <end position="65"/>
    </location>
</feature>
<name>A0A5B7I2D3_PORTR</name>
<dbReference type="PANTHER" id="PTHR24243">
    <property type="entry name" value="G-PROTEIN COUPLED RECEPTOR"/>
    <property type="match status" value="1"/>
</dbReference>
<evidence type="ECO:0000313" key="14">
    <source>
        <dbReference type="Proteomes" id="UP000324222"/>
    </source>
</evidence>
<evidence type="ECO:0000256" key="2">
    <source>
        <dbReference type="ARBA" id="ARBA00010663"/>
    </source>
</evidence>
<keyword evidence="3 9" id="KW-0812">Transmembrane</keyword>
<dbReference type="SUPFAM" id="SSF81321">
    <property type="entry name" value="Family A G protein-coupled receptor-like"/>
    <property type="match status" value="1"/>
</dbReference>
<accession>A0A5B7I2D3</accession>
<keyword evidence="7 9" id="KW-0675">Receptor</keyword>
<dbReference type="Pfam" id="PF00001">
    <property type="entry name" value="7tm_1"/>
    <property type="match status" value="1"/>
</dbReference>
<keyword evidence="8 9" id="KW-0807">Transducer</keyword>
<dbReference type="EMBL" id="VSRR010042523">
    <property type="protein sequence ID" value="MPC76069.1"/>
    <property type="molecule type" value="Genomic_DNA"/>
</dbReference>
<dbReference type="InterPro" id="IPR017452">
    <property type="entry name" value="GPCR_Rhodpsn_7TM"/>
</dbReference>
<evidence type="ECO:0000256" key="6">
    <source>
        <dbReference type="ARBA" id="ARBA00023136"/>
    </source>
</evidence>
<evidence type="ECO:0000256" key="8">
    <source>
        <dbReference type="ARBA" id="ARBA00023224"/>
    </source>
</evidence>
<organism evidence="13 14">
    <name type="scientific">Portunus trituberculatus</name>
    <name type="common">Swimming crab</name>
    <name type="synonym">Neptunus trituberculatus</name>
    <dbReference type="NCBI Taxonomy" id="210409"/>
    <lineage>
        <taxon>Eukaryota</taxon>
        <taxon>Metazoa</taxon>
        <taxon>Ecdysozoa</taxon>
        <taxon>Arthropoda</taxon>
        <taxon>Crustacea</taxon>
        <taxon>Multicrustacea</taxon>
        <taxon>Malacostraca</taxon>
        <taxon>Eumalacostraca</taxon>
        <taxon>Eucarida</taxon>
        <taxon>Decapoda</taxon>
        <taxon>Pleocyemata</taxon>
        <taxon>Brachyura</taxon>
        <taxon>Eubrachyura</taxon>
        <taxon>Portunoidea</taxon>
        <taxon>Portunidae</taxon>
        <taxon>Portuninae</taxon>
        <taxon>Portunus</taxon>
    </lineage>
</organism>
<feature type="transmembrane region" description="Helical" evidence="11">
    <location>
        <begin position="158"/>
        <end position="181"/>
    </location>
</feature>
<dbReference type="Gene3D" id="1.20.1070.10">
    <property type="entry name" value="Rhodopsin 7-helix transmembrane proteins"/>
    <property type="match status" value="1"/>
</dbReference>
<sequence>MEAEEVVEVVEEVVGNLSLTRDEVTGNLSLGEGMGLRAVDVVQAWVTPALVTVGVTGNVASVLVLSSPKLRALSSSCYLSALAASDTGFLAALLLSWLTLVGHDLYGRPGWCQGIVYATYVTTFLSVWLVVAFTVERFVAVCYPLLRHAVCTVRRARMVVLCLVVTALALYSYLLVVAAPVPHEGAAGGVRCQVRPAYLGVAGAMNHLDTVLALLLPVLTIVTLNVQIARCVWRVERLRSSMTQQGCGDGPDAALGPEPRARQGQGPGPRRGQHKVTKMLLVISTVFISLNLPSYCMRAYVFFWVSAARRLRNRETAAPREEKGRKAKTRSAGERRSGGSREEGREEAGGRLWKWEGNTKRRGVKKETGMSGRETIRRVRRGCEWNKT</sequence>
<comment type="caution">
    <text evidence="13">The sequence shown here is derived from an EMBL/GenBank/DDBJ whole genome shotgun (WGS) entry which is preliminary data.</text>
</comment>
<dbReference type="AlphaFoldDB" id="A0A5B7I2D3"/>
<evidence type="ECO:0000256" key="5">
    <source>
        <dbReference type="ARBA" id="ARBA00023040"/>
    </source>
</evidence>
<evidence type="ECO:0000256" key="10">
    <source>
        <dbReference type="SAM" id="MobiDB-lite"/>
    </source>
</evidence>
<feature type="compositionally biased region" description="Basic and acidic residues" evidence="10">
    <location>
        <begin position="331"/>
        <end position="359"/>
    </location>
</feature>
<comment type="subcellular location">
    <subcellularLocation>
        <location evidence="1">Membrane</location>
        <topology evidence="1">Multi-pass membrane protein</topology>
    </subcellularLocation>
</comment>
<dbReference type="GO" id="GO:0004930">
    <property type="term" value="F:G protein-coupled receptor activity"/>
    <property type="evidence" value="ECO:0007669"/>
    <property type="project" value="UniProtKB-KW"/>
</dbReference>
<dbReference type="PROSITE" id="PS50262">
    <property type="entry name" value="G_PROTEIN_RECEP_F1_2"/>
    <property type="match status" value="1"/>
</dbReference>
<reference evidence="13 14" key="1">
    <citation type="submission" date="2019-05" db="EMBL/GenBank/DDBJ databases">
        <title>Another draft genome of Portunus trituberculatus and its Hox gene families provides insights of decapod evolution.</title>
        <authorList>
            <person name="Jeong J.-H."/>
            <person name="Song I."/>
            <person name="Kim S."/>
            <person name="Choi T."/>
            <person name="Kim D."/>
            <person name="Ryu S."/>
            <person name="Kim W."/>
        </authorList>
    </citation>
    <scope>NUCLEOTIDE SEQUENCE [LARGE SCALE GENOMIC DNA]</scope>
    <source>
        <tissue evidence="13">Muscle</tissue>
    </source>
</reference>
<evidence type="ECO:0000256" key="4">
    <source>
        <dbReference type="ARBA" id="ARBA00022989"/>
    </source>
</evidence>
<feature type="compositionally biased region" description="Low complexity" evidence="10">
    <location>
        <begin position="256"/>
        <end position="270"/>
    </location>
</feature>
<feature type="domain" description="G-protein coupled receptors family 1 profile" evidence="12">
    <location>
        <begin position="57"/>
        <end position="293"/>
    </location>
</feature>
<dbReference type="PRINTS" id="PR00237">
    <property type="entry name" value="GPCRRHODOPSN"/>
</dbReference>
<feature type="region of interest" description="Disordered" evidence="10">
    <location>
        <begin position="315"/>
        <end position="374"/>
    </location>
</feature>
<evidence type="ECO:0000256" key="1">
    <source>
        <dbReference type="ARBA" id="ARBA00004141"/>
    </source>
</evidence>
<keyword evidence="5 9" id="KW-0297">G-protein coupled receptor</keyword>
<keyword evidence="4 11" id="KW-1133">Transmembrane helix</keyword>
<feature type="region of interest" description="Disordered" evidence="10">
    <location>
        <begin position="243"/>
        <end position="273"/>
    </location>
</feature>
<evidence type="ECO:0000256" key="9">
    <source>
        <dbReference type="RuleBase" id="RU000688"/>
    </source>
</evidence>
<dbReference type="InterPro" id="IPR000276">
    <property type="entry name" value="GPCR_Rhodpsn"/>
</dbReference>
<evidence type="ECO:0000313" key="13">
    <source>
        <dbReference type="EMBL" id="MPC76069.1"/>
    </source>
</evidence>
<feature type="transmembrane region" description="Helical" evidence="11">
    <location>
        <begin position="280"/>
        <end position="305"/>
    </location>
</feature>
<gene>
    <name evidence="13" type="primary">FR_0</name>
    <name evidence="13" type="ORF">E2C01_070470</name>
</gene>
<evidence type="ECO:0000256" key="7">
    <source>
        <dbReference type="ARBA" id="ARBA00023170"/>
    </source>
</evidence>
<dbReference type="OrthoDB" id="9990906at2759"/>
<dbReference type="CDD" id="cd14978">
    <property type="entry name" value="7tmA_FMRFamide_R-like"/>
    <property type="match status" value="1"/>
</dbReference>
<evidence type="ECO:0000259" key="12">
    <source>
        <dbReference type="PROSITE" id="PS50262"/>
    </source>
</evidence>
<feature type="transmembrane region" description="Helical" evidence="11">
    <location>
        <begin position="77"/>
        <end position="100"/>
    </location>
</feature>
<feature type="compositionally biased region" description="Basic and acidic residues" evidence="10">
    <location>
        <begin position="315"/>
        <end position="324"/>
    </location>
</feature>
<dbReference type="PROSITE" id="PS00237">
    <property type="entry name" value="G_PROTEIN_RECEP_F1_1"/>
    <property type="match status" value="1"/>
</dbReference>
<dbReference type="PANTHER" id="PTHR24243:SF230">
    <property type="entry name" value="G-PROTEIN COUPLED RECEPTORS FAMILY 1 PROFILE DOMAIN-CONTAINING PROTEIN"/>
    <property type="match status" value="1"/>
</dbReference>
<proteinExistence type="inferred from homology"/>